<organism evidence="2">
    <name type="scientific">Rhipicephalus sanguineus</name>
    <name type="common">Brown dog tick</name>
    <name type="synonym">Ixodes sanguineus</name>
    <dbReference type="NCBI Taxonomy" id="34632"/>
    <lineage>
        <taxon>Eukaryota</taxon>
        <taxon>Metazoa</taxon>
        <taxon>Ecdysozoa</taxon>
        <taxon>Arthropoda</taxon>
        <taxon>Chelicerata</taxon>
        <taxon>Arachnida</taxon>
        <taxon>Acari</taxon>
        <taxon>Parasitiformes</taxon>
        <taxon>Ixodida</taxon>
        <taxon>Ixodoidea</taxon>
        <taxon>Ixodidae</taxon>
        <taxon>Rhipicephalinae</taxon>
        <taxon>Rhipicephalus</taxon>
        <taxon>Rhipicephalus</taxon>
    </lineage>
</organism>
<sequence length="71" mass="7910">MNNFTACFIVMTFLFMSADWQPSGNVRVGAGRIITGAKDCWRHSCDDDSCYTNGCECPSVFLRIFGLKNCS</sequence>
<keyword evidence="1" id="KW-0732">Signal</keyword>
<name>C9W1R5_RHISA</name>
<reference evidence="2" key="1">
    <citation type="journal article" date="2010" name="BMC Genomics">
        <title>An insight into the sialotranscriptome of the brown dog tick, Rhipicephalus sanguineus.</title>
        <authorList>
            <person name="Anatriello E."/>
            <person name="Ribeiro J.M."/>
            <person name="de Miranda-Santos I.K."/>
            <person name="Brandao L.G."/>
            <person name="Anderson J.M."/>
            <person name="Valenzuela J.G."/>
            <person name="Maruyama S.R."/>
            <person name="Silva J.S."/>
            <person name="Ferreira B.R."/>
        </authorList>
    </citation>
    <scope>NUCLEOTIDE SEQUENCE</scope>
    <source>
        <tissue evidence="2">Salivary glands</tissue>
    </source>
</reference>
<feature type="signal peptide" evidence="1">
    <location>
        <begin position="1"/>
        <end position="20"/>
    </location>
</feature>
<reference evidence="2" key="2">
    <citation type="journal article" date="2013" name="Ticks Tick Borne Dis.">
        <title>Proteome of Rhipicephalus sanguineus tick saliva induced by the secretagogues pilocarpine and dopamine.</title>
        <authorList>
            <person name="Oliveira C.J."/>
            <person name="Anatriello E."/>
            <person name="de Miranda-Santos I.K."/>
            <person name="Francischetti I.M."/>
            <person name="Sa-Nunes A."/>
            <person name="Ferreira B.R."/>
            <person name="Ribeiro J.M."/>
        </authorList>
    </citation>
    <scope>NUCLEOTIDE SEQUENCE</scope>
    <source>
        <tissue evidence="2">Salivary glands</tissue>
    </source>
</reference>
<feature type="chain" id="PRO_5003003809" evidence="1">
    <location>
        <begin position="21"/>
        <end position="71"/>
    </location>
</feature>
<dbReference type="EMBL" id="EZ406217">
    <property type="protein sequence ID" value="ACX54012.1"/>
    <property type="molecule type" value="mRNA"/>
</dbReference>
<protein>
    <submittedName>
        <fullName evidence="2">Putative secreted salivary protein</fullName>
    </submittedName>
</protein>
<evidence type="ECO:0000256" key="1">
    <source>
        <dbReference type="SAM" id="SignalP"/>
    </source>
</evidence>
<proteinExistence type="evidence at transcript level"/>
<dbReference type="AlphaFoldDB" id="C9W1R5"/>
<accession>C9W1R5</accession>
<evidence type="ECO:0000313" key="2">
    <source>
        <dbReference type="EMBL" id="ACX54012.1"/>
    </source>
</evidence>